<proteinExistence type="predicted"/>
<dbReference type="InterPro" id="IPR027417">
    <property type="entry name" value="P-loop_NTPase"/>
</dbReference>
<evidence type="ECO:0000313" key="3">
    <source>
        <dbReference type="Proteomes" id="UP000450161"/>
    </source>
</evidence>
<protein>
    <submittedName>
        <fullName evidence="2">ATP-binding protein</fullName>
    </submittedName>
</protein>
<organism evidence="2 3">
    <name type="scientific">Segatella copri</name>
    <dbReference type="NCBI Taxonomy" id="165179"/>
    <lineage>
        <taxon>Bacteria</taxon>
        <taxon>Pseudomonadati</taxon>
        <taxon>Bacteroidota</taxon>
        <taxon>Bacteroidia</taxon>
        <taxon>Bacteroidales</taxon>
        <taxon>Prevotellaceae</taxon>
        <taxon>Segatella</taxon>
    </lineage>
</organism>
<sequence>MENPFEFGRAVEDEYFTDRINDAKHLEANLTHGINTIIISPRRWGKTSLVKKVISQSKRKDVKFIFIDVFSCKSDYEFCKMLATETIRQTSSRWDEWVQMAKTFLSNITPKFSFGTDPMNDFSLSFAWNPKDNPEREILQLPEKIAEKKGIKIVVCFDEFQQIADFKDSLTFQKKLRTVWQHQKLTTYCMFGSKKHLMTKLFHTTECPFYKFGDIMFLDKIPETEWIPFICEKFKKTGKHIEEKQALKICQVSENLSSLVQHLAWLTWYKASPEVTDQMIDQAIDELLDQNRLFYQRDMETMTIYQKNFLIAVANGINTGLSRREVLNEYRLENSANVQSIKKALIAKDFIDVDGDTVSFNDPFFKLWIRRNIAQL</sequence>
<reference evidence="2 3" key="1">
    <citation type="submission" date="2019-08" db="EMBL/GenBank/DDBJ databases">
        <title>In-depth cultivation of the pig gut microbiome towards novel bacterial diversity and tailored functional studies.</title>
        <authorList>
            <person name="Wylensek D."/>
            <person name="Hitch T.C.A."/>
            <person name="Clavel T."/>
        </authorList>
    </citation>
    <scope>NUCLEOTIDE SEQUENCE [LARGE SCALE GENOMIC DNA]</scope>
    <source>
        <strain evidence="2 3">LKV-178-WT-2C</strain>
    </source>
</reference>
<gene>
    <name evidence="2" type="ORF">FYJ72_14310</name>
</gene>
<dbReference type="GO" id="GO:0005524">
    <property type="term" value="F:ATP binding"/>
    <property type="evidence" value="ECO:0007669"/>
    <property type="project" value="UniProtKB-KW"/>
</dbReference>
<keyword evidence="2" id="KW-0067">ATP-binding</keyword>
<dbReference type="Pfam" id="PF01637">
    <property type="entry name" value="ATPase_2"/>
    <property type="match status" value="1"/>
</dbReference>
<dbReference type="EMBL" id="VUNF01000048">
    <property type="protein sequence ID" value="MST78793.1"/>
    <property type="molecule type" value="Genomic_DNA"/>
</dbReference>
<dbReference type="InterPro" id="IPR011579">
    <property type="entry name" value="ATPase_dom"/>
</dbReference>
<dbReference type="SUPFAM" id="SSF52540">
    <property type="entry name" value="P-loop containing nucleoside triphosphate hydrolases"/>
    <property type="match status" value="1"/>
</dbReference>
<feature type="domain" description="ATPase" evidence="1">
    <location>
        <begin position="16"/>
        <end position="183"/>
    </location>
</feature>
<dbReference type="Proteomes" id="UP000450161">
    <property type="component" value="Unassembled WGS sequence"/>
</dbReference>
<dbReference type="PANTHER" id="PTHR34301:SF8">
    <property type="entry name" value="ATPASE DOMAIN-CONTAINING PROTEIN"/>
    <property type="match status" value="1"/>
</dbReference>
<dbReference type="AlphaFoldDB" id="A0A6I2U201"/>
<dbReference type="PANTHER" id="PTHR34301">
    <property type="entry name" value="DNA-BINDING PROTEIN-RELATED"/>
    <property type="match status" value="1"/>
</dbReference>
<evidence type="ECO:0000313" key="2">
    <source>
        <dbReference type="EMBL" id="MST78793.1"/>
    </source>
</evidence>
<keyword evidence="2" id="KW-0547">Nucleotide-binding</keyword>
<evidence type="ECO:0000259" key="1">
    <source>
        <dbReference type="Pfam" id="PF01637"/>
    </source>
</evidence>
<dbReference type="Gene3D" id="3.40.50.300">
    <property type="entry name" value="P-loop containing nucleotide triphosphate hydrolases"/>
    <property type="match status" value="1"/>
</dbReference>
<comment type="caution">
    <text evidence="2">The sequence shown here is derived from an EMBL/GenBank/DDBJ whole genome shotgun (WGS) entry which is preliminary data.</text>
</comment>
<name>A0A6I2U201_9BACT</name>
<accession>A0A6I2U201</accession>